<protein>
    <submittedName>
        <fullName evidence="1">Uncharacterized protein</fullName>
    </submittedName>
</protein>
<keyword evidence="2" id="KW-1185">Reference proteome</keyword>
<organism evidence="1 2">
    <name type="scientific">Ambrosia artemisiifolia</name>
    <name type="common">Common ragweed</name>
    <dbReference type="NCBI Taxonomy" id="4212"/>
    <lineage>
        <taxon>Eukaryota</taxon>
        <taxon>Viridiplantae</taxon>
        <taxon>Streptophyta</taxon>
        <taxon>Embryophyta</taxon>
        <taxon>Tracheophyta</taxon>
        <taxon>Spermatophyta</taxon>
        <taxon>Magnoliopsida</taxon>
        <taxon>eudicotyledons</taxon>
        <taxon>Gunneridae</taxon>
        <taxon>Pentapetalae</taxon>
        <taxon>asterids</taxon>
        <taxon>campanulids</taxon>
        <taxon>Asterales</taxon>
        <taxon>Asteraceae</taxon>
        <taxon>Asteroideae</taxon>
        <taxon>Heliantheae alliance</taxon>
        <taxon>Heliantheae</taxon>
        <taxon>Ambrosia</taxon>
    </lineage>
</organism>
<sequence length="106" mass="11408">QVESSFQKWPTCLVDPLVAKSGPIGNIFGNKVNTPGSSSMVELQIIWSAASAASLPSRITKSKIIWFVAESPTHAHKKLLGSMSGMEVLNAHGHCQNCSRARTKDC</sequence>
<gene>
    <name evidence="1" type="ORF">M8C21_001979</name>
</gene>
<evidence type="ECO:0000313" key="1">
    <source>
        <dbReference type="EMBL" id="KAI7728885.1"/>
    </source>
</evidence>
<dbReference type="AlphaFoldDB" id="A0AAD5BSU5"/>
<accession>A0AAD5BSU5</accession>
<dbReference type="EMBL" id="JAMZMK010011124">
    <property type="protein sequence ID" value="KAI7728885.1"/>
    <property type="molecule type" value="Genomic_DNA"/>
</dbReference>
<comment type="caution">
    <text evidence="1">The sequence shown here is derived from an EMBL/GenBank/DDBJ whole genome shotgun (WGS) entry which is preliminary data.</text>
</comment>
<proteinExistence type="predicted"/>
<dbReference type="Proteomes" id="UP001206925">
    <property type="component" value="Unassembled WGS sequence"/>
</dbReference>
<name>A0AAD5BSU5_AMBAR</name>
<evidence type="ECO:0000313" key="2">
    <source>
        <dbReference type="Proteomes" id="UP001206925"/>
    </source>
</evidence>
<feature type="non-terminal residue" evidence="1">
    <location>
        <position position="106"/>
    </location>
</feature>
<reference evidence="1" key="1">
    <citation type="submission" date="2022-06" db="EMBL/GenBank/DDBJ databases">
        <title>Uncovering the hologenomic basis of an extraordinary plant invasion.</title>
        <authorList>
            <person name="Bieker V.C."/>
            <person name="Martin M.D."/>
            <person name="Gilbert T."/>
            <person name="Hodgins K."/>
            <person name="Battlay P."/>
            <person name="Petersen B."/>
            <person name="Wilson J."/>
        </authorList>
    </citation>
    <scope>NUCLEOTIDE SEQUENCE</scope>
    <source>
        <strain evidence="1">AA19_3_7</strain>
        <tissue evidence="1">Leaf</tissue>
    </source>
</reference>